<dbReference type="InterPro" id="IPR004193">
    <property type="entry name" value="Glyco_hydro_13_N"/>
</dbReference>
<dbReference type="AlphaFoldDB" id="T0Y434"/>
<dbReference type="Gene3D" id="2.60.40.10">
    <property type="entry name" value="Immunoglobulins"/>
    <property type="match status" value="1"/>
</dbReference>
<reference evidence="3" key="1">
    <citation type="submission" date="2013-08" db="EMBL/GenBank/DDBJ databases">
        <authorList>
            <person name="Mendez C."/>
            <person name="Richter M."/>
            <person name="Ferrer M."/>
            <person name="Sanchez J."/>
        </authorList>
    </citation>
    <scope>NUCLEOTIDE SEQUENCE</scope>
</reference>
<feature type="non-terminal residue" evidence="3">
    <location>
        <position position="1"/>
    </location>
</feature>
<dbReference type="GO" id="GO:0005829">
    <property type="term" value="C:cytosol"/>
    <property type="evidence" value="ECO:0007669"/>
    <property type="project" value="TreeGrafter"/>
</dbReference>
<feature type="non-terminal residue" evidence="3">
    <location>
        <position position="245"/>
    </location>
</feature>
<evidence type="ECO:0000259" key="2">
    <source>
        <dbReference type="Pfam" id="PF02922"/>
    </source>
</evidence>
<dbReference type="SUPFAM" id="SSF81296">
    <property type="entry name" value="E set domains"/>
    <property type="match status" value="1"/>
</dbReference>
<feature type="region of interest" description="Disordered" evidence="1">
    <location>
        <begin position="1"/>
        <end position="28"/>
    </location>
</feature>
<dbReference type="InterPro" id="IPR044143">
    <property type="entry name" value="GlgB_N_E_set_prok"/>
</dbReference>
<reference evidence="3" key="2">
    <citation type="journal article" date="2014" name="ISME J.">
        <title>Microbial stratification in low pH oxic and suboxic macroscopic growths along an acid mine drainage.</title>
        <authorList>
            <person name="Mendez-Garcia C."/>
            <person name="Mesa V."/>
            <person name="Sprenger R.R."/>
            <person name="Richter M."/>
            <person name="Diez M.S."/>
            <person name="Solano J."/>
            <person name="Bargiela R."/>
            <person name="Golyshina O.V."/>
            <person name="Manteca A."/>
            <person name="Ramos J.L."/>
            <person name="Gallego J.R."/>
            <person name="Llorente I."/>
            <person name="Martins Dos Santos V.A."/>
            <person name="Jensen O.N."/>
            <person name="Pelaez A.I."/>
            <person name="Sanchez J."/>
            <person name="Ferrer M."/>
        </authorList>
    </citation>
    <scope>NUCLEOTIDE SEQUENCE</scope>
</reference>
<gene>
    <name evidence="3" type="ORF">B2A_15551</name>
</gene>
<dbReference type="Gene3D" id="3.20.20.80">
    <property type="entry name" value="Glycosidases"/>
    <property type="match status" value="1"/>
</dbReference>
<dbReference type="InterPro" id="IPR013783">
    <property type="entry name" value="Ig-like_fold"/>
</dbReference>
<evidence type="ECO:0000313" key="3">
    <source>
        <dbReference type="EMBL" id="EQD26657.1"/>
    </source>
</evidence>
<dbReference type="Pfam" id="PF02922">
    <property type="entry name" value="CBM_48"/>
    <property type="match status" value="1"/>
</dbReference>
<organism evidence="3">
    <name type="scientific">mine drainage metagenome</name>
    <dbReference type="NCBI Taxonomy" id="410659"/>
    <lineage>
        <taxon>unclassified sequences</taxon>
        <taxon>metagenomes</taxon>
        <taxon>ecological metagenomes</taxon>
    </lineage>
</organism>
<dbReference type="SUPFAM" id="SSF51445">
    <property type="entry name" value="(Trans)glycosidases"/>
    <property type="match status" value="1"/>
</dbReference>
<dbReference type="GO" id="GO:0004553">
    <property type="term" value="F:hydrolase activity, hydrolyzing O-glycosyl compounds"/>
    <property type="evidence" value="ECO:0007669"/>
    <property type="project" value="InterPro"/>
</dbReference>
<feature type="compositionally biased region" description="Acidic residues" evidence="1">
    <location>
        <begin position="1"/>
        <end position="10"/>
    </location>
</feature>
<dbReference type="PANTHER" id="PTHR43651:SF3">
    <property type="entry name" value="1,4-ALPHA-GLUCAN-BRANCHING ENZYME"/>
    <property type="match status" value="1"/>
</dbReference>
<accession>T0Y434</accession>
<sequence>WTDSTPEELEVSSNLHPPKRRRTVREAPSGAISPEDLWFWSEGSHLGAYRFLGAHPGPDRSSGVRFAVWAPNAESVSVIGEFNGWTPHTDELGAQGDSGIWAGRVETARRGQLYKYHIVSRYGGYRVDKADPFARQAEIPPGTASRIVEPEYRWRDADWMERRRRAPPLRERPLSIYEVHLGSFRRVVEEGRRSMTYHELARSLPRYVASLGFTHVEFLPVMEHPFYGSWGYETTGYFAPTARSG</sequence>
<name>T0Y434_9ZZZZ</name>
<dbReference type="GO" id="GO:0005978">
    <property type="term" value="P:glycogen biosynthetic process"/>
    <property type="evidence" value="ECO:0007669"/>
    <property type="project" value="TreeGrafter"/>
</dbReference>
<dbReference type="GO" id="GO:0003844">
    <property type="term" value="F:1,4-alpha-glucan branching enzyme activity"/>
    <property type="evidence" value="ECO:0007669"/>
    <property type="project" value="TreeGrafter"/>
</dbReference>
<dbReference type="InterPro" id="IPR014756">
    <property type="entry name" value="Ig_E-set"/>
</dbReference>
<comment type="caution">
    <text evidence="3">The sequence shown here is derived from an EMBL/GenBank/DDBJ whole genome shotgun (WGS) entry which is preliminary data.</text>
</comment>
<dbReference type="PANTHER" id="PTHR43651">
    <property type="entry name" value="1,4-ALPHA-GLUCAN-BRANCHING ENZYME"/>
    <property type="match status" value="1"/>
</dbReference>
<protein>
    <submittedName>
        <fullName evidence="3">Glycogen branching enzyme</fullName>
    </submittedName>
</protein>
<dbReference type="CDD" id="cd02855">
    <property type="entry name" value="E_set_GBE_prok_N"/>
    <property type="match status" value="1"/>
</dbReference>
<proteinExistence type="predicted"/>
<dbReference type="InterPro" id="IPR017853">
    <property type="entry name" value="GH"/>
</dbReference>
<feature type="domain" description="Glycoside hydrolase family 13 N-terminal" evidence="2">
    <location>
        <begin position="52"/>
        <end position="134"/>
    </location>
</feature>
<evidence type="ECO:0000256" key="1">
    <source>
        <dbReference type="SAM" id="MobiDB-lite"/>
    </source>
</evidence>
<dbReference type="EMBL" id="AUZZ01011324">
    <property type="protein sequence ID" value="EQD26657.1"/>
    <property type="molecule type" value="Genomic_DNA"/>
</dbReference>